<dbReference type="EMBL" id="KN818068">
    <property type="protein sequence ID" value="KJA12619.1"/>
    <property type="molecule type" value="Genomic_DNA"/>
</dbReference>
<keyword evidence="3" id="KW-1185">Reference proteome</keyword>
<feature type="compositionally biased region" description="Basic and acidic residues" evidence="1">
    <location>
        <begin position="267"/>
        <end position="290"/>
    </location>
</feature>
<gene>
    <name evidence="2" type="ORF">HYPSUDRAFT_210312</name>
</gene>
<name>A0A0D2N096_HYPSF</name>
<evidence type="ECO:0000256" key="1">
    <source>
        <dbReference type="SAM" id="MobiDB-lite"/>
    </source>
</evidence>
<feature type="compositionally biased region" description="Low complexity" evidence="1">
    <location>
        <begin position="130"/>
        <end position="144"/>
    </location>
</feature>
<feature type="compositionally biased region" description="Low complexity" evidence="1">
    <location>
        <begin position="163"/>
        <end position="183"/>
    </location>
</feature>
<organism evidence="2 3">
    <name type="scientific">Hypholoma sublateritium (strain FD-334 SS-4)</name>
    <dbReference type="NCBI Taxonomy" id="945553"/>
    <lineage>
        <taxon>Eukaryota</taxon>
        <taxon>Fungi</taxon>
        <taxon>Dikarya</taxon>
        <taxon>Basidiomycota</taxon>
        <taxon>Agaricomycotina</taxon>
        <taxon>Agaricomycetes</taxon>
        <taxon>Agaricomycetidae</taxon>
        <taxon>Agaricales</taxon>
        <taxon>Agaricineae</taxon>
        <taxon>Strophariaceae</taxon>
        <taxon>Hypholoma</taxon>
    </lineage>
</organism>
<feature type="compositionally biased region" description="Polar residues" evidence="1">
    <location>
        <begin position="95"/>
        <end position="104"/>
    </location>
</feature>
<accession>A0A0D2N096</accession>
<sequence length="310" mass="32983">MVSNDILWPFASLKGPKKTDAFKARRAKEMPRGPHSQIDFMGPTYLKKWKQPDVPYEKFRKLFNFASEKLRGAAEDRALAHGAEPSQGGGPSKTGGATVSSESVPDSKTKAPKESVPSASNSPPAPPDPTAKGAPTKPPKSTESAKAKSKSKADTAPPPGPKVPKTAKALKAKTSAKADTAPPQDAPKALLFAGVGLIKPSPRPPQKGKEPNAKRPKSKGKEKAVPESSEEEDEGEEQPKAPTPKPRPKKKIAKVDSSEAKTPPKRPTKEAHSASDDEGSERRTTAEVRKCQSPHNVPTGRSCHTIKTVS</sequence>
<proteinExistence type="predicted"/>
<feature type="region of interest" description="Disordered" evidence="1">
    <location>
        <begin position="76"/>
        <end position="310"/>
    </location>
</feature>
<feature type="compositionally biased region" description="Basic and acidic residues" evidence="1">
    <location>
        <begin position="207"/>
        <end position="225"/>
    </location>
</feature>
<dbReference type="Proteomes" id="UP000054270">
    <property type="component" value="Unassembled WGS sequence"/>
</dbReference>
<protein>
    <submittedName>
        <fullName evidence="2">Uncharacterized protein</fullName>
    </submittedName>
</protein>
<dbReference type="AlphaFoldDB" id="A0A0D2N096"/>
<evidence type="ECO:0000313" key="3">
    <source>
        <dbReference type="Proteomes" id="UP000054270"/>
    </source>
</evidence>
<reference evidence="3" key="1">
    <citation type="submission" date="2014-04" db="EMBL/GenBank/DDBJ databases">
        <title>Evolutionary Origins and Diversification of the Mycorrhizal Mutualists.</title>
        <authorList>
            <consortium name="DOE Joint Genome Institute"/>
            <consortium name="Mycorrhizal Genomics Consortium"/>
            <person name="Kohler A."/>
            <person name="Kuo A."/>
            <person name="Nagy L.G."/>
            <person name="Floudas D."/>
            <person name="Copeland A."/>
            <person name="Barry K.W."/>
            <person name="Cichocki N."/>
            <person name="Veneault-Fourrey C."/>
            <person name="LaButti K."/>
            <person name="Lindquist E.A."/>
            <person name="Lipzen A."/>
            <person name="Lundell T."/>
            <person name="Morin E."/>
            <person name="Murat C."/>
            <person name="Riley R."/>
            <person name="Ohm R."/>
            <person name="Sun H."/>
            <person name="Tunlid A."/>
            <person name="Henrissat B."/>
            <person name="Grigoriev I.V."/>
            <person name="Hibbett D.S."/>
            <person name="Martin F."/>
        </authorList>
    </citation>
    <scope>NUCLEOTIDE SEQUENCE [LARGE SCALE GENOMIC DNA]</scope>
    <source>
        <strain evidence="3">FD-334 SS-4</strain>
    </source>
</reference>
<evidence type="ECO:0000313" key="2">
    <source>
        <dbReference type="EMBL" id="KJA12619.1"/>
    </source>
</evidence>